<evidence type="ECO:0000313" key="4">
    <source>
        <dbReference type="Proteomes" id="UP000006039"/>
    </source>
</evidence>
<reference evidence="2" key="2">
    <citation type="submission" date="2010-07" db="EMBL/GenBank/DDBJ databases">
        <authorList>
            <consortium name="The Broad Institute Genome Sequencing Platform"/>
            <consortium name="Broad Institute Genome Sequencing Center for Infectious Disease"/>
            <person name="Ma L.-J."/>
            <person name="Dead R."/>
            <person name="Young S."/>
            <person name="Zeng Q."/>
            <person name="Koehrsen M."/>
            <person name="Alvarado L."/>
            <person name="Berlin A."/>
            <person name="Chapman S.B."/>
            <person name="Chen Z."/>
            <person name="Freedman E."/>
            <person name="Gellesch M."/>
            <person name="Goldberg J."/>
            <person name="Griggs A."/>
            <person name="Gujja S."/>
            <person name="Heilman E.R."/>
            <person name="Heiman D."/>
            <person name="Hepburn T."/>
            <person name="Howarth C."/>
            <person name="Jen D."/>
            <person name="Larson L."/>
            <person name="Mehta T."/>
            <person name="Neiman D."/>
            <person name="Pearson M."/>
            <person name="Roberts A."/>
            <person name="Saif S."/>
            <person name="Shea T."/>
            <person name="Shenoy N."/>
            <person name="Sisk P."/>
            <person name="Stolte C."/>
            <person name="Sykes S."/>
            <person name="Walk T."/>
            <person name="White J."/>
            <person name="Yandava C."/>
            <person name="Haas B."/>
            <person name="Nusbaum C."/>
            <person name="Birren B."/>
        </authorList>
    </citation>
    <scope>NUCLEOTIDE SEQUENCE</scope>
    <source>
        <strain evidence="2">R3-111a-1</strain>
    </source>
</reference>
<proteinExistence type="predicted"/>
<dbReference type="EMBL" id="GL385402">
    <property type="protein sequence ID" value="EJT70105.1"/>
    <property type="molecule type" value="Genomic_DNA"/>
</dbReference>
<evidence type="ECO:0000256" key="1">
    <source>
        <dbReference type="SAM" id="MobiDB-lite"/>
    </source>
</evidence>
<organism evidence="2">
    <name type="scientific">Gaeumannomyces tritici (strain R3-111a-1)</name>
    <name type="common">Wheat and barley take-all root rot fungus</name>
    <name type="synonym">Gaeumannomyces graminis var. tritici</name>
    <dbReference type="NCBI Taxonomy" id="644352"/>
    <lineage>
        <taxon>Eukaryota</taxon>
        <taxon>Fungi</taxon>
        <taxon>Dikarya</taxon>
        <taxon>Ascomycota</taxon>
        <taxon>Pezizomycotina</taxon>
        <taxon>Sordariomycetes</taxon>
        <taxon>Sordariomycetidae</taxon>
        <taxon>Magnaporthales</taxon>
        <taxon>Magnaporthaceae</taxon>
        <taxon>Gaeumannomyces</taxon>
    </lineage>
</organism>
<name>J3PFK3_GAET3</name>
<gene>
    <name evidence="3" type="primary">20352736</name>
    <name evidence="2" type="ORF">GGTG_12278</name>
</gene>
<reference evidence="4" key="1">
    <citation type="submission" date="2010-07" db="EMBL/GenBank/DDBJ databases">
        <title>The genome sequence of Gaeumannomyces graminis var. tritici strain R3-111a-1.</title>
        <authorList>
            <consortium name="The Broad Institute Genome Sequencing Platform"/>
            <person name="Ma L.-J."/>
            <person name="Dead R."/>
            <person name="Young S."/>
            <person name="Zeng Q."/>
            <person name="Koehrsen M."/>
            <person name="Alvarado L."/>
            <person name="Berlin A."/>
            <person name="Chapman S.B."/>
            <person name="Chen Z."/>
            <person name="Freedman E."/>
            <person name="Gellesch M."/>
            <person name="Goldberg J."/>
            <person name="Griggs A."/>
            <person name="Gujja S."/>
            <person name="Heilman E.R."/>
            <person name="Heiman D."/>
            <person name="Hepburn T."/>
            <person name="Howarth C."/>
            <person name="Jen D."/>
            <person name="Larson L."/>
            <person name="Mehta T."/>
            <person name="Neiman D."/>
            <person name="Pearson M."/>
            <person name="Roberts A."/>
            <person name="Saif S."/>
            <person name="Shea T."/>
            <person name="Shenoy N."/>
            <person name="Sisk P."/>
            <person name="Stolte C."/>
            <person name="Sykes S."/>
            <person name="Walk T."/>
            <person name="White J."/>
            <person name="Yandava C."/>
            <person name="Haas B."/>
            <person name="Nusbaum C."/>
            <person name="Birren B."/>
        </authorList>
    </citation>
    <scope>NUCLEOTIDE SEQUENCE [LARGE SCALE GENOMIC DNA]</scope>
    <source>
        <strain evidence="4">R3-111a-1</strain>
    </source>
</reference>
<reference evidence="3" key="4">
    <citation type="journal article" date="2015" name="G3 (Bethesda)">
        <title>Genome sequences of three phytopathogenic species of the Magnaporthaceae family of fungi.</title>
        <authorList>
            <person name="Okagaki L.H."/>
            <person name="Nunes C.C."/>
            <person name="Sailsbery J."/>
            <person name="Clay B."/>
            <person name="Brown D."/>
            <person name="John T."/>
            <person name="Oh Y."/>
            <person name="Young N."/>
            <person name="Fitzgerald M."/>
            <person name="Haas B.J."/>
            <person name="Zeng Q."/>
            <person name="Young S."/>
            <person name="Adiconis X."/>
            <person name="Fan L."/>
            <person name="Levin J.Z."/>
            <person name="Mitchell T.K."/>
            <person name="Okubara P.A."/>
            <person name="Farman M.L."/>
            <person name="Kohn L.M."/>
            <person name="Birren B."/>
            <person name="Ma L.-J."/>
            <person name="Dean R.A."/>
        </authorList>
    </citation>
    <scope>NUCLEOTIDE SEQUENCE</scope>
    <source>
        <strain evidence="3">R3-111a-1</strain>
    </source>
</reference>
<dbReference type="GeneID" id="20352736"/>
<dbReference type="EnsemblFungi" id="EJT70105">
    <property type="protein sequence ID" value="EJT70105"/>
    <property type="gene ID" value="GGTG_12278"/>
</dbReference>
<feature type="region of interest" description="Disordered" evidence="1">
    <location>
        <begin position="1"/>
        <end position="56"/>
    </location>
</feature>
<evidence type="ECO:0000313" key="3">
    <source>
        <dbReference type="EnsemblFungi" id="EJT70105"/>
    </source>
</evidence>
<reference evidence="3" key="5">
    <citation type="submission" date="2018-04" db="UniProtKB">
        <authorList>
            <consortium name="EnsemblFungi"/>
        </authorList>
    </citation>
    <scope>IDENTIFICATION</scope>
    <source>
        <strain evidence="3">R3-111a-1</strain>
    </source>
</reference>
<protein>
    <submittedName>
        <fullName evidence="2 3">Uncharacterized protein</fullName>
    </submittedName>
</protein>
<evidence type="ECO:0000313" key="2">
    <source>
        <dbReference type="EMBL" id="EJT70105.1"/>
    </source>
</evidence>
<reference evidence="2" key="3">
    <citation type="submission" date="2010-09" db="EMBL/GenBank/DDBJ databases">
        <title>Annotation of Gaeumannomyces graminis var. tritici R3-111a-1.</title>
        <authorList>
            <consortium name="The Broad Institute Genome Sequencing Platform"/>
            <person name="Ma L.-J."/>
            <person name="Dead R."/>
            <person name="Young S.K."/>
            <person name="Zeng Q."/>
            <person name="Gargeya S."/>
            <person name="Fitzgerald M."/>
            <person name="Haas B."/>
            <person name="Abouelleil A."/>
            <person name="Alvarado L."/>
            <person name="Arachchi H.M."/>
            <person name="Berlin A."/>
            <person name="Brown A."/>
            <person name="Chapman S.B."/>
            <person name="Chen Z."/>
            <person name="Dunbar C."/>
            <person name="Freedman E."/>
            <person name="Gearin G."/>
            <person name="Gellesch M."/>
            <person name="Goldberg J."/>
            <person name="Griggs A."/>
            <person name="Gujja S."/>
            <person name="Heiman D."/>
            <person name="Howarth C."/>
            <person name="Larson L."/>
            <person name="Lui A."/>
            <person name="MacDonald P.J.P."/>
            <person name="Mehta T."/>
            <person name="Montmayeur A."/>
            <person name="Murphy C."/>
            <person name="Neiman D."/>
            <person name="Pearson M."/>
            <person name="Priest M."/>
            <person name="Roberts A."/>
            <person name="Saif S."/>
            <person name="Shea T."/>
            <person name="Shenoy N."/>
            <person name="Sisk P."/>
            <person name="Stolte C."/>
            <person name="Sykes S."/>
            <person name="Yandava C."/>
            <person name="Wortman J."/>
            <person name="Nusbaum C."/>
            <person name="Birren B."/>
        </authorList>
    </citation>
    <scope>NUCLEOTIDE SEQUENCE</scope>
    <source>
        <strain evidence="2">R3-111a-1</strain>
    </source>
</reference>
<keyword evidence="4" id="KW-1185">Reference proteome</keyword>
<dbReference type="Proteomes" id="UP000006039">
    <property type="component" value="Unassembled WGS sequence"/>
</dbReference>
<sequence>MFTDFSIDDQGQEGAGALASSPRRHPQPRHWPGVDDTPSVRRRRSLGIHPAPGSSIGMDADLATRLGEWLTTIWA</sequence>
<dbReference type="RefSeq" id="XP_009228439.1">
    <property type="nucleotide sequence ID" value="XM_009230175.1"/>
</dbReference>
<dbReference type="AlphaFoldDB" id="J3PFK3"/>
<dbReference type="VEuPathDB" id="FungiDB:GGTG_12278"/>
<dbReference type="HOGENOM" id="CLU_2671218_0_0_1"/>
<accession>J3PFK3</accession>
<feature type="compositionally biased region" description="Acidic residues" evidence="1">
    <location>
        <begin position="1"/>
        <end position="11"/>
    </location>
</feature>